<dbReference type="RefSeq" id="WP_012945778.1">
    <property type="nucleotide sequence ID" value="NC_013745.1"/>
</dbReference>
<evidence type="ECO:0000313" key="6">
    <source>
        <dbReference type="EMBL" id="ADB63534.1"/>
    </source>
</evidence>
<dbReference type="GeneID" id="8745352"/>
<sequence>MGEHVIATQDELSNGDRKLVEVEGREIAVFHVNGEYHAYTNWCAHQAGPVCEGKLTGTSDADFDRDSLTVELDWCKEGEVLNCPWHGWEYDVTDGTCLSKEKVQLPSHSIKVENGEVILTL</sequence>
<dbReference type="Proteomes" id="UP000001903">
    <property type="component" value="Plasmid pHTUR02"/>
</dbReference>
<organism evidence="6 7">
    <name type="scientific">Haloterrigena turkmenica (strain ATCC 51198 / DSM 5511 / JCM 9101 / NCIMB 13204 / VKM B-1734 / 4k)</name>
    <name type="common">Halococcus turkmenicus</name>
    <dbReference type="NCBI Taxonomy" id="543526"/>
    <lineage>
        <taxon>Archaea</taxon>
        <taxon>Methanobacteriati</taxon>
        <taxon>Methanobacteriota</taxon>
        <taxon>Stenosarchaea group</taxon>
        <taxon>Halobacteria</taxon>
        <taxon>Halobacteriales</taxon>
        <taxon>Natrialbaceae</taxon>
        <taxon>Haloterrigena</taxon>
    </lineage>
</organism>
<dbReference type="InterPro" id="IPR017941">
    <property type="entry name" value="Rieske_2Fe-2S"/>
</dbReference>
<keyword evidence="1" id="KW-0001">2Fe-2S</keyword>
<dbReference type="GO" id="GO:0051537">
    <property type="term" value="F:2 iron, 2 sulfur cluster binding"/>
    <property type="evidence" value="ECO:0007669"/>
    <property type="project" value="UniProtKB-KW"/>
</dbReference>
<proteinExistence type="predicted"/>
<dbReference type="SUPFAM" id="SSF50022">
    <property type="entry name" value="ISP domain"/>
    <property type="match status" value="1"/>
</dbReference>
<reference evidence="6 7" key="1">
    <citation type="journal article" date="2010" name="Stand. Genomic Sci.">
        <title>Complete genome sequence of Haloterrigena turkmenica type strain (4k).</title>
        <authorList>
            <person name="Saunders E."/>
            <person name="Tindall B.J."/>
            <person name="Fahnrich R."/>
            <person name="Lapidus A."/>
            <person name="Copeland A."/>
            <person name="Del Rio T.G."/>
            <person name="Lucas S."/>
            <person name="Chen F."/>
            <person name="Tice H."/>
            <person name="Cheng J.F."/>
            <person name="Han C."/>
            <person name="Detter J.C."/>
            <person name="Bruce D."/>
            <person name="Goodwin L."/>
            <person name="Chain P."/>
            <person name="Pitluck S."/>
            <person name="Pati A."/>
            <person name="Ivanova N."/>
            <person name="Mavromatis K."/>
            <person name="Chen A."/>
            <person name="Palaniappan K."/>
            <person name="Land M."/>
            <person name="Hauser L."/>
            <person name="Chang Y.J."/>
            <person name="Jeffries C.D."/>
            <person name="Brettin T."/>
            <person name="Rohde M."/>
            <person name="Goker M."/>
            <person name="Bristow J."/>
            <person name="Eisen J.A."/>
            <person name="Markowitz V."/>
            <person name="Hugenholtz P."/>
            <person name="Klenk H.P."/>
            <person name="Kyrpides N.C."/>
        </authorList>
    </citation>
    <scope>NUCLEOTIDE SEQUENCE [LARGE SCALE GENOMIC DNA]</scope>
    <source>
        <strain evidence="7">ATCC 51198 / DSM 5511 / JCM 9101 / NCIMB 13204 / VKM B-1734 / 4k</strain>
    </source>
</reference>
<dbReference type="Pfam" id="PF00355">
    <property type="entry name" value="Rieske"/>
    <property type="match status" value="1"/>
</dbReference>
<dbReference type="PROSITE" id="PS51296">
    <property type="entry name" value="RIESKE"/>
    <property type="match status" value="1"/>
</dbReference>
<feature type="domain" description="Rieske" evidence="5">
    <location>
        <begin position="4"/>
        <end position="119"/>
    </location>
</feature>
<name>D2S2D7_HALTV</name>
<evidence type="ECO:0000259" key="5">
    <source>
        <dbReference type="PROSITE" id="PS51296"/>
    </source>
</evidence>
<dbReference type="InterPro" id="IPR036922">
    <property type="entry name" value="Rieske_2Fe-2S_sf"/>
</dbReference>
<dbReference type="EMBL" id="CP001862">
    <property type="protein sequence ID" value="ADB63534.1"/>
    <property type="molecule type" value="Genomic_DNA"/>
</dbReference>
<dbReference type="Gene3D" id="2.102.10.10">
    <property type="entry name" value="Rieske [2Fe-2S] iron-sulphur domain"/>
    <property type="match status" value="1"/>
</dbReference>
<evidence type="ECO:0000256" key="2">
    <source>
        <dbReference type="ARBA" id="ARBA00022723"/>
    </source>
</evidence>
<dbReference type="CDD" id="cd03467">
    <property type="entry name" value="Rieske"/>
    <property type="match status" value="1"/>
</dbReference>
<keyword evidence="3" id="KW-0408">Iron</keyword>
<dbReference type="OrthoDB" id="6837at2157"/>
<dbReference type="HOGENOM" id="CLU_055690_5_0_2"/>
<dbReference type="PANTHER" id="PTHR21496">
    <property type="entry name" value="FERREDOXIN-RELATED"/>
    <property type="match status" value="1"/>
</dbReference>
<protein>
    <submittedName>
        <fullName evidence="6">Rieske (2Fe-2S) iron-sulphur domain protein</fullName>
    </submittedName>
</protein>
<keyword evidence="4" id="KW-0411">Iron-sulfur</keyword>
<evidence type="ECO:0000256" key="4">
    <source>
        <dbReference type="ARBA" id="ARBA00023014"/>
    </source>
</evidence>
<dbReference type="GO" id="GO:0046872">
    <property type="term" value="F:metal ion binding"/>
    <property type="evidence" value="ECO:0007669"/>
    <property type="project" value="UniProtKB-KW"/>
</dbReference>
<keyword evidence="6" id="KW-0614">Plasmid</keyword>
<keyword evidence="7" id="KW-1185">Reference proteome</keyword>
<dbReference type="PANTHER" id="PTHR21496:SF23">
    <property type="entry name" value="3-PHENYLPROPIONATE_CINNAMIC ACID DIOXYGENASE FERREDOXIN SUBUNIT"/>
    <property type="match status" value="1"/>
</dbReference>
<geneLocation type="plasmid" evidence="6 7">
    <name>pHTUR02</name>
</geneLocation>
<evidence type="ECO:0000313" key="7">
    <source>
        <dbReference type="Proteomes" id="UP000001903"/>
    </source>
</evidence>
<evidence type="ECO:0000256" key="3">
    <source>
        <dbReference type="ARBA" id="ARBA00023004"/>
    </source>
</evidence>
<accession>D2S2D7</accession>
<keyword evidence="2" id="KW-0479">Metal-binding</keyword>
<dbReference type="AlphaFoldDB" id="D2S2D7"/>
<evidence type="ECO:0000256" key="1">
    <source>
        <dbReference type="ARBA" id="ARBA00022714"/>
    </source>
</evidence>
<gene>
    <name evidence="6" type="ordered locus">Htur_4762</name>
</gene>
<dbReference type="KEGG" id="htu:Htur_4762"/>